<comment type="caution">
    <text evidence="1">The sequence shown here is derived from an EMBL/GenBank/DDBJ whole genome shotgun (WGS) entry which is preliminary data.</text>
</comment>
<gene>
    <name evidence="1" type="ORF">EVG20_g10289</name>
</gene>
<organism evidence="1 2">
    <name type="scientific">Dentipellis fragilis</name>
    <dbReference type="NCBI Taxonomy" id="205917"/>
    <lineage>
        <taxon>Eukaryota</taxon>
        <taxon>Fungi</taxon>
        <taxon>Dikarya</taxon>
        <taxon>Basidiomycota</taxon>
        <taxon>Agaricomycotina</taxon>
        <taxon>Agaricomycetes</taxon>
        <taxon>Russulales</taxon>
        <taxon>Hericiaceae</taxon>
        <taxon>Dentipellis</taxon>
    </lineage>
</organism>
<accession>A0A4Y9XUK2</accession>
<dbReference type="AlphaFoldDB" id="A0A4Y9XUK2"/>
<name>A0A4Y9XUK2_9AGAM</name>
<sequence>MVTSHFRDHIFDAAHNDHILAHPTITTPLSRIHVWEEEDLQEHLHSHNYGWEVDGQWLVTIEWNYGSHLKICLYVQIQTAFDIDLEIFSYGYRDTRYCRFNPRFPSPDVALDPDFQFQSCTVYGIASPSPSPPPSR</sequence>
<proteinExistence type="predicted"/>
<evidence type="ECO:0000313" key="2">
    <source>
        <dbReference type="Proteomes" id="UP000298327"/>
    </source>
</evidence>
<keyword evidence="2" id="KW-1185">Reference proteome</keyword>
<evidence type="ECO:0000313" key="1">
    <source>
        <dbReference type="EMBL" id="TFY53057.1"/>
    </source>
</evidence>
<protein>
    <submittedName>
        <fullName evidence="1">Uncharacterized protein</fullName>
    </submittedName>
</protein>
<reference evidence="1 2" key="1">
    <citation type="submission" date="2019-02" db="EMBL/GenBank/DDBJ databases">
        <title>Genome sequencing of the rare red list fungi Dentipellis fragilis.</title>
        <authorList>
            <person name="Buettner E."/>
            <person name="Kellner H."/>
        </authorList>
    </citation>
    <scope>NUCLEOTIDE SEQUENCE [LARGE SCALE GENOMIC DNA]</scope>
    <source>
        <strain evidence="1 2">DSM 105465</strain>
    </source>
</reference>
<dbReference type="Proteomes" id="UP000298327">
    <property type="component" value="Unassembled WGS sequence"/>
</dbReference>
<dbReference type="EMBL" id="SEOQ01001208">
    <property type="protein sequence ID" value="TFY53057.1"/>
    <property type="molecule type" value="Genomic_DNA"/>
</dbReference>
<dbReference type="OrthoDB" id="10543458at2759"/>